<name>A0ABW8L2M1_9GAMM</name>
<evidence type="ECO:0000313" key="2">
    <source>
        <dbReference type="Proteomes" id="UP001620262"/>
    </source>
</evidence>
<reference evidence="1 2" key="1">
    <citation type="submission" date="2024-11" db="EMBL/GenBank/DDBJ databases">
        <title>The Natural Products Discovery Center: Release of the First 8490 Sequenced Strains for Exploring Actinobacteria Biosynthetic Diversity.</title>
        <authorList>
            <person name="Kalkreuter E."/>
            <person name="Kautsar S.A."/>
            <person name="Yang D."/>
            <person name="Bader C.D."/>
            <person name="Teijaro C.N."/>
            <person name="Fluegel L."/>
            <person name="Davis C.M."/>
            <person name="Simpson J.R."/>
            <person name="Lauterbach L."/>
            <person name="Steele A.D."/>
            <person name="Gui C."/>
            <person name="Meng S."/>
            <person name="Li G."/>
            <person name="Viehrig K."/>
            <person name="Ye F."/>
            <person name="Su P."/>
            <person name="Kiefer A.F."/>
            <person name="Nichols A."/>
            <person name="Cepeda A.J."/>
            <person name="Yan W."/>
            <person name="Fan B."/>
            <person name="Jiang Y."/>
            <person name="Adhikari A."/>
            <person name="Zheng C.-J."/>
            <person name="Schuster L."/>
            <person name="Cowan T.M."/>
            <person name="Smanski M.J."/>
            <person name="Chevrette M.G."/>
            <person name="De Carvalho L.P.S."/>
            <person name="Shen B."/>
        </authorList>
    </citation>
    <scope>NUCLEOTIDE SEQUENCE [LARGE SCALE GENOMIC DNA]</scope>
    <source>
        <strain evidence="1 2">NPDC078403</strain>
    </source>
</reference>
<dbReference type="Proteomes" id="UP001620262">
    <property type="component" value="Unassembled WGS sequence"/>
</dbReference>
<dbReference type="EMBL" id="JBJDOT010000017">
    <property type="protein sequence ID" value="MFK3864846.1"/>
    <property type="molecule type" value="Genomic_DNA"/>
</dbReference>
<dbReference type="Pfam" id="PF18928">
    <property type="entry name" value="DUF5677"/>
    <property type="match status" value="1"/>
</dbReference>
<sequence>MKNILSEAVEFSAENISDFKFNDRNERQVYSVGTYCSIIELSQAFFTLVDTKNFSGSLSVYRTFLENYVDLKNLKIHSLYENELAFQNLESMKNSLKEARKGNFYLKSLVKHADEKIPSLRAEIKQLKTIDEQPLSISKKFQLAEMKEEYLGFYPTLCAEAHSSVSAILERHIEVNKLDDSLEISLFKARSERDFDFYLCNMAQQLLDAGVLLCGILGDSRVSKYLLERDSIKAKVEKYT</sequence>
<gene>
    <name evidence="1" type="ORF">ACI2JU_13380</name>
</gene>
<dbReference type="InterPro" id="IPR043733">
    <property type="entry name" value="DUF5677"/>
</dbReference>
<organism evidence="1 2">
    <name type="scientific">Pseudoalteromonas rhizosphaerae</name>
    <dbReference type="NCBI Taxonomy" id="2518973"/>
    <lineage>
        <taxon>Bacteria</taxon>
        <taxon>Pseudomonadati</taxon>
        <taxon>Pseudomonadota</taxon>
        <taxon>Gammaproteobacteria</taxon>
        <taxon>Alteromonadales</taxon>
        <taxon>Pseudoalteromonadaceae</taxon>
        <taxon>Pseudoalteromonas</taxon>
    </lineage>
</organism>
<keyword evidence="2" id="KW-1185">Reference proteome</keyword>
<evidence type="ECO:0000313" key="1">
    <source>
        <dbReference type="EMBL" id="MFK3864846.1"/>
    </source>
</evidence>
<protein>
    <submittedName>
        <fullName evidence="1">DUF5677 domain-containing protein</fullName>
    </submittedName>
</protein>
<proteinExistence type="predicted"/>
<dbReference type="RefSeq" id="WP_404675686.1">
    <property type="nucleotide sequence ID" value="NZ_JBJDOT010000017.1"/>
</dbReference>
<accession>A0ABW8L2M1</accession>
<comment type="caution">
    <text evidence="1">The sequence shown here is derived from an EMBL/GenBank/DDBJ whole genome shotgun (WGS) entry which is preliminary data.</text>
</comment>